<dbReference type="Gene3D" id="1.10.3540.10">
    <property type="entry name" value="uncharacterized protein from magnetospirillum magneticum domain"/>
    <property type="match status" value="1"/>
</dbReference>
<dbReference type="RefSeq" id="WP_062756370.1">
    <property type="nucleotide sequence ID" value="NZ_BDAQ01000022.1"/>
</dbReference>
<reference evidence="1 2" key="1">
    <citation type="submission" date="2020-08" db="EMBL/GenBank/DDBJ databases">
        <title>Genomic Encyclopedia of Type Strains, Phase IV (KMG-IV): sequencing the most valuable type-strain genomes for metagenomic binning, comparative biology and taxonomic classification.</title>
        <authorList>
            <person name="Goeker M."/>
        </authorList>
    </citation>
    <scope>NUCLEOTIDE SEQUENCE [LARGE SCALE GENOMIC DNA]</scope>
    <source>
        <strain evidence="1 2">DSM 14590</strain>
    </source>
</reference>
<gene>
    <name evidence="1" type="ORF">HNR78_003238</name>
</gene>
<dbReference type="Pfam" id="PF08849">
    <property type="entry name" value="BrxA"/>
    <property type="match status" value="1"/>
</dbReference>
<dbReference type="AlphaFoldDB" id="A0A6G9J523"/>
<sequence>MVNNLEYRSTIKSKPYLFLETKKVASLILQGLNEYEIKEKALKENIFQVNTESRKREIAATVIKRIKVLDEYLLQKLANGPIETAKLIVLYAIMKTDRLFFEFMSEVYREKLILRETHITDKDFSLFFQSKREQSETVASWNEYTFYKLKQVYIRVLYEAGLLKNKKGDREIIKPVVEPDFAKHFQENGDKIYLDILLGVK</sequence>
<accession>A0A6G9J523</accession>
<organism evidence="1 2">
    <name type="scientific">Parageobacillus toebii NBRC 107807</name>
    <dbReference type="NCBI Taxonomy" id="1223503"/>
    <lineage>
        <taxon>Bacteria</taxon>
        <taxon>Bacillati</taxon>
        <taxon>Bacillota</taxon>
        <taxon>Bacilli</taxon>
        <taxon>Bacillales</taxon>
        <taxon>Anoxybacillaceae</taxon>
        <taxon>Parageobacillus</taxon>
    </lineage>
</organism>
<evidence type="ECO:0000313" key="1">
    <source>
        <dbReference type="EMBL" id="MBB3870311.1"/>
    </source>
</evidence>
<dbReference type="Proteomes" id="UP000613002">
    <property type="component" value="Unassembled WGS sequence"/>
</dbReference>
<comment type="caution">
    <text evidence="1">The sequence shown here is derived from an EMBL/GenBank/DDBJ whole genome shotgun (WGS) entry which is preliminary data.</text>
</comment>
<dbReference type="InterPro" id="IPR014948">
    <property type="entry name" value="BrxA"/>
</dbReference>
<evidence type="ECO:0000313" key="2">
    <source>
        <dbReference type="Proteomes" id="UP000613002"/>
    </source>
</evidence>
<keyword evidence="2" id="KW-1185">Reference proteome</keyword>
<dbReference type="EMBL" id="JACICZ010000020">
    <property type="protein sequence ID" value="MBB3870311.1"/>
    <property type="molecule type" value="Genomic_DNA"/>
</dbReference>
<protein>
    <submittedName>
        <fullName evidence="1">Uncharacterized protein</fullName>
    </submittedName>
</protein>
<name>A0A6G9J523_9BACL</name>
<dbReference type="InterPro" id="IPR023137">
    <property type="entry name" value="BrxA_sf"/>
</dbReference>
<proteinExistence type="predicted"/>